<dbReference type="Proteomes" id="UP001431186">
    <property type="component" value="Chromosome"/>
</dbReference>
<accession>A0AAU9CFL1</accession>
<sequence>MGDGRGLCSGLGVSFGLEGGGSLGGFAGSLLLRLALGLFAGGLGLVQSGLGCLFLGLGLRLALGQLCLVGFQLVLEVVQAVHLVKVMALNGVEIGDGGQKVIEVLR</sequence>
<reference evidence="1" key="1">
    <citation type="submission" date="2021-11" db="EMBL/GenBank/DDBJ databases">
        <title>Complete genome sequence of Atopobiaceae bacterium TOC12.</title>
        <authorList>
            <person name="Morinaga K."/>
            <person name="Kusada H."/>
            <person name="Tamaki H."/>
        </authorList>
    </citation>
    <scope>NUCLEOTIDE SEQUENCE</scope>
    <source>
        <strain evidence="1">TOC12</strain>
    </source>
</reference>
<keyword evidence="2" id="KW-1185">Reference proteome</keyword>
<gene>
    <name evidence="1" type="ORF">ATTO_16220</name>
</gene>
<protein>
    <submittedName>
        <fullName evidence="1">Uncharacterized protein</fullName>
    </submittedName>
</protein>
<dbReference type="KEGG" id="lcal:ATTO_16220"/>
<evidence type="ECO:0000313" key="1">
    <source>
        <dbReference type="EMBL" id="BDC91750.1"/>
    </source>
</evidence>
<dbReference type="EMBL" id="AP025285">
    <property type="protein sequence ID" value="BDC91750.1"/>
    <property type="molecule type" value="Genomic_DNA"/>
</dbReference>
<organism evidence="1 2">
    <name type="scientific">Leptogranulimonas caecicola</name>
    <dbReference type="NCBI Taxonomy" id="2894156"/>
    <lineage>
        <taxon>Bacteria</taxon>
        <taxon>Bacillati</taxon>
        <taxon>Actinomycetota</taxon>
        <taxon>Coriobacteriia</taxon>
        <taxon>Coriobacteriales</taxon>
        <taxon>Kribbibacteriaceae</taxon>
        <taxon>Leptogranulimonas</taxon>
    </lineage>
</organism>
<proteinExistence type="predicted"/>
<evidence type="ECO:0000313" key="2">
    <source>
        <dbReference type="Proteomes" id="UP001431186"/>
    </source>
</evidence>
<name>A0AAU9CFL1_9ACTN</name>
<dbReference type="AlphaFoldDB" id="A0AAU9CFL1"/>